<comment type="caution">
    <text evidence="1">The sequence shown here is derived from an EMBL/GenBank/DDBJ whole genome shotgun (WGS) entry which is preliminary data.</text>
</comment>
<organism evidence="1 2">
    <name type="scientific">Dreissena polymorpha</name>
    <name type="common">Zebra mussel</name>
    <name type="synonym">Mytilus polymorpha</name>
    <dbReference type="NCBI Taxonomy" id="45954"/>
    <lineage>
        <taxon>Eukaryota</taxon>
        <taxon>Metazoa</taxon>
        <taxon>Spiralia</taxon>
        <taxon>Lophotrochozoa</taxon>
        <taxon>Mollusca</taxon>
        <taxon>Bivalvia</taxon>
        <taxon>Autobranchia</taxon>
        <taxon>Heteroconchia</taxon>
        <taxon>Euheterodonta</taxon>
        <taxon>Imparidentia</taxon>
        <taxon>Neoheterodontei</taxon>
        <taxon>Myida</taxon>
        <taxon>Dreissenoidea</taxon>
        <taxon>Dreissenidae</taxon>
        <taxon>Dreissena</taxon>
    </lineage>
</organism>
<dbReference type="Proteomes" id="UP000828390">
    <property type="component" value="Unassembled WGS sequence"/>
</dbReference>
<sequence>MYCDLRIESDGVVVACVSCVVVEEACVAGDVFADVAVVVNSDMIVRESVILDCDVVAEYADGDSDVVTNDTDVDTDVLAKDADVCESAVIVNDTDVDSGVTTSDIVVVVLDCKLGVVAVLTNATWTKVETFKNDNIYKTRKWKTCPISKSNLY</sequence>
<reference evidence="1" key="1">
    <citation type="journal article" date="2019" name="bioRxiv">
        <title>The Genome of the Zebra Mussel, Dreissena polymorpha: A Resource for Invasive Species Research.</title>
        <authorList>
            <person name="McCartney M.A."/>
            <person name="Auch B."/>
            <person name="Kono T."/>
            <person name="Mallez S."/>
            <person name="Zhang Y."/>
            <person name="Obille A."/>
            <person name="Becker A."/>
            <person name="Abrahante J.E."/>
            <person name="Garbe J."/>
            <person name="Badalamenti J.P."/>
            <person name="Herman A."/>
            <person name="Mangelson H."/>
            <person name="Liachko I."/>
            <person name="Sullivan S."/>
            <person name="Sone E.D."/>
            <person name="Koren S."/>
            <person name="Silverstein K.A.T."/>
            <person name="Beckman K.B."/>
            <person name="Gohl D.M."/>
        </authorList>
    </citation>
    <scope>NUCLEOTIDE SEQUENCE</scope>
    <source>
        <strain evidence="1">Duluth1</strain>
        <tissue evidence="1">Whole animal</tissue>
    </source>
</reference>
<evidence type="ECO:0000313" key="1">
    <source>
        <dbReference type="EMBL" id="KAH3729628.1"/>
    </source>
</evidence>
<gene>
    <name evidence="1" type="ORF">DPMN_055603</name>
</gene>
<dbReference type="AlphaFoldDB" id="A0A9D4HU85"/>
<dbReference type="EMBL" id="JAIWYP010000012">
    <property type="protein sequence ID" value="KAH3729628.1"/>
    <property type="molecule type" value="Genomic_DNA"/>
</dbReference>
<accession>A0A9D4HU85</accession>
<reference evidence="1" key="2">
    <citation type="submission" date="2020-11" db="EMBL/GenBank/DDBJ databases">
        <authorList>
            <person name="McCartney M.A."/>
            <person name="Auch B."/>
            <person name="Kono T."/>
            <person name="Mallez S."/>
            <person name="Becker A."/>
            <person name="Gohl D.M."/>
            <person name="Silverstein K.A.T."/>
            <person name="Koren S."/>
            <person name="Bechman K.B."/>
            <person name="Herman A."/>
            <person name="Abrahante J.E."/>
            <person name="Garbe J."/>
        </authorList>
    </citation>
    <scope>NUCLEOTIDE SEQUENCE</scope>
    <source>
        <strain evidence="1">Duluth1</strain>
        <tissue evidence="1">Whole animal</tissue>
    </source>
</reference>
<keyword evidence="2" id="KW-1185">Reference proteome</keyword>
<proteinExistence type="predicted"/>
<evidence type="ECO:0000313" key="2">
    <source>
        <dbReference type="Proteomes" id="UP000828390"/>
    </source>
</evidence>
<protein>
    <submittedName>
        <fullName evidence="1">Uncharacterized protein</fullName>
    </submittedName>
</protein>
<name>A0A9D4HU85_DREPO</name>